<sequence length="241" mass="26882">MAKSLDGLEKSVWKIKPKKTLPHDDDKDGEKTKTVVEGEYTEVEFAIALSEEENVQSVNAPQTTEAKNHISLAVRSVEEDEYSDDVELSPIVPSISEAPFTVLAPIVTEANDKEEEAEDDEELEIPDTGAHLGGDDNDDDEDEFFIQHTPSTTVKGTSINEPHQGERSSERNQQTYTDNGKGLAEDNLAILYKPEGELIIPEVTYTLTLFTPPISKPNSINPYPYLLLLHPYLQLFSLTFF</sequence>
<reference evidence="1 2" key="2">
    <citation type="journal article" date="2022" name="Mol. Ecol. Resour.">
        <title>The genomes of chicory, endive, great burdock and yacon provide insights into Asteraceae paleo-polyploidization history and plant inulin production.</title>
        <authorList>
            <person name="Fan W."/>
            <person name="Wang S."/>
            <person name="Wang H."/>
            <person name="Wang A."/>
            <person name="Jiang F."/>
            <person name="Liu H."/>
            <person name="Zhao H."/>
            <person name="Xu D."/>
            <person name="Zhang Y."/>
        </authorList>
    </citation>
    <scope>NUCLEOTIDE SEQUENCE [LARGE SCALE GENOMIC DNA]</scope>
    <source>
        <strain evidence="2">cv. Niubang</strain>
    </source>
</reference>
<gene>
    <name evidence="1" type="ORF">L6452_02571</name>
</gene>
<accession>A0ACB9FJS4</accession>
<dbReference type="Proteomes" id="UP001055879">
    <property type="component" value="Linkage Group LG01"/>
</dbReference>
<evidence type="ECO:0000313" key="1">
    <source>
        <dbReference type="EMBL" id="KAI3771407.1"/>
    </source>
</evidence>
<evidence type="ECO:0000313" key="2">
    <source>
        <dbReference type="Proteomes" id="UP001055879"/>
    </source>
</evidence>
<reference evidence="2" key="1">
    <citation type="journal article" date="2022" name="Mol. Ecol. Resour.">
        <title>The genomes of chicory, endive, great burdock and yacon provide insights into Asteraceae palaeo-polyploidization history and plant inulin production.</title>
        <authorList>
            <person name="Fan W."/>
            <person name="Wang S."/>
            <person name="Wang H."/>
            <person name="Wang A."/>
            <person name="Jiang F."/>
            <person name="Liu H."/>
            <person name="Zhao H."/>
            <person name="Xu D."/>
            <person name="Zhang Y."/>
        </authorList>
    </citation>
    <scope>NUCLEOTIDE SEQUENCE [LARGE SCALE GENOMIC DNA]</scope>
    <source>
        <strain evidence="2">cv. Niubang</strain>
    </source>
</reference>
<protein>
    <submittedName>
        <fullName evidence="1">Uncharacterized protein</fullName>
    </submittedName>
</protein>
<keyword evidence="2" id="KW-1185">Reference proteome</keyword>
<proteinExistence type="predicted"/>
<comment type="caution">
    <text evidence="1">The sequence shown here is derived from an EMBL/GenBank/DDBJ whole genome shotgun (WGS) entry which is preliminary data.</text>
</comment>
<dbReference type="EMBL" id="CM042047">
    <property type="protein sequence ID" value="KAI3771407.1"/>
    <property type="molecule type" value="Genomic_DNA"/>
</dbReference>
<name>A0ACB9FJS4_ARCLA</name>
<organism evidence="1 2">
    <name type="scientific">Arctium lappa</name>
    <name type="common">Greater burdock</name>
    <name type="synonym">Lappa major</name>
    <dbReference type="NCBI Taxonomy" id="4217"/>
    <lineage>
        <taxon>Eukaryota</taxon>
        <taxon>Viridiplantae</taxon>
        <taxon>Streptophyta</taxon>
        <taxon>Embryophyta</taxon>
        <taxon>Tracheophyta</taxon>
        <taxon>Spermatophyta</taxon>
        <taxon>Magnoliopsida</taxon>
        <taxon>eudicotyledons</taxon>
        <taxon>Gunneridae</taxon>
        <taxon>Pentapetalae</taxon>
        <taxon>asterids</taxon>
        <taxon>campanulids</taxon>
        <taxon>Asterales</taxon>
        <taxon>Asteraceae</taxon>
        <taxon>Carduoideae</taxon>
        <taxon>Cardueae</taxon>
        <taxon>Arctiinae</taxon>
        <taxon>Arctium</taxon>
    </lineage>
</organism>